<dbReference type="InterPro" id="IPR014368">
    <property type="entry name" value="Cyt_c_oxidase_su7a_fun"/>
</dbReference>
<evidence type="ECO:0000256" key="10">
    <source>
        <dbReference type="ARBA" id="ARBA00023136"/>
    </source>
</evidence>
<evidence type="ECO:0000256" key="13">
    <source>
        <dbReference type="SAM" id="Phobius"/>
    </source>
</evidence>
<dbReference type="AlphaFoldDB" id="A0A1E4TW24"/>
<evidence type="ECO:0000256" key="7">
    <source>
        <dbReference type="ARBA" id="ARBA00022989"/>
    </source>
</evidence>
<comment type="subcellular location">
    <subcellularLocation>
        <location evidence="1">Mitochondrion inner membrane</location>
        <topology evidence="1">Single-pass membrane protein</topology>
    </subcellularLocation>
</comment>
<protein>
    <recommendedName>
        <fullName evidence="4 12">Cytochrome c oxidase subunit 9, mitochondrial</fullName>
    </recommendedName>
    <alternativeName>
        <fullName evidence="11 12">Cytochrome c oxidase polypeptide VIIA</fullName>
    </alternativeName>
</protein>
<keyword evidence="8 12" id="KW-0560">Oxidoreductase</keyword>
<keyword evidence="5 13" id="KW-0812">Transmembrane</keyword>
<evidence type="ECO:0000313" key="14">
    <source>
        <dbReference type="EMBL" id="ODV95950.1"/>
    </source>
</evidence>
<keyword evidence="10 12" id="KW-0472">Membrane</keyword>
<evidence type="ECO:0000256" key="11">
    <source>
        <dbReference type="ARBA" id="ARBA00031091"/>
    </source>
</evidence>
<sequence length="60" mass="6858">MAVQITGMIRRRIIADLSVGVVLGFAGAAYWWWGFHKGKVQVRENYYTQLAEKKKAEESV</sequence>
<evidence type="ECO:0000256" key="4">
    <source>
        <dbReference type="ARBA" id="ARBA00016081"/>
    </source>
</evidence>
<dbReference type="PANTHER" id="PTHR28264:SF1">
    <property type="entry name" value="CYTOCHROME C OXIDASE SUBUNIT 6C"/>
    <property type="match status" value="1"/>
</dbReference>
<comment type="pathway">
    <text evidence="2 12">Energy metabolism; oxidative phosphorylation.</text>
</comment>
<proteinExistence type="inferred from homology"/>
<accession>A0A1E4TW24</accession>
<evidence type="ECO:0000256" key="5">
    <source>
        <dbReference type="ARBA" id="ARBA00022692"/>
    </source>
</evidence>
<evidence type="ECO:0000313" key="15">
    <source>
        <dbReference type="Proteomes" id="UP000094236"/>
    </source>
</evidence>
<evidence type="ECO:0000256" key="12">
    <source>
        <dbReference type="PIRNR" id="PIRNR000283"/>
    </source>
</evidence>
<dbReference type="STRING" id="669874.A0A1E4TW24"/>
<dbReference type="EMBL" id="KV454013">
    <property type="protein sequence ID" value="ODV95950.1"/>
    <property type="molecule type" value="Genomic_DNA"/>
</dbReference>
<organism evidence="14 15">
    <name type="scientific">Pachysolen tannophilus NRRL Y-2460</name>
    <dbReference type="NCBI Taxonomy" id="669874"/>
    <lineage>
        <taxon>Eukaryota</taxon>
        <taxon>Fungi</taxon>
        <taxon>Dikarya</taxon>
        <taxon>Ascomycota</taxon>
        <taxon>Saccharomycotina</taxon>
        <taxon>Pichiomycetes</taxon>
        <taxon>Pachysolenaceae</taxon>
        <taxon>Pachysolen</taxon>
    </lineage>
</organism>
<dbReference type="UniPathway" id="UPA00705"/>
<keyword evidence="6 12" id="KW-0999">Mitochondrion inner membrane</keyword>
<dbReference type="OrthoDB" id="2317211at2759"/>
<evidence type="ECO:0000256" key="9">
    <source>
        <dbReference type="ARBA" id="ARBA00023128"/>
    </source>
</evidence>
<feature type="transmembrane region" description="Helical" evidence="13">
    <location>
        <begin position="12"/>
        <end position="33"/>
    </location>
</feature>
<dbReference type="GO" id="GO:0016491">
    <property type="term" value="F:oxidoreductase activity"/>
    <property type="evidence" value="ECO:0007669"/>
    <property type="project" value="UniProtKB-KW"/>
</dbReference>
<comment type="similarity">
    <text evidence="3 12">Belongs to the fungal cytochrome c oxidase subunit 7a family.</text>
</comment>
<dbReference type="GO" id="GO:0005743">
    <property type="term" value="C:mitochondrial inner membrane"/>
    <property type="evidence" value="ECO:0007669"/>
    <property type="project" value="UniProtKB-SubCell"/>
</dbReference>
<comment type="function">
    <text evidence="12">Component of the cytochrome c oxidase, the last enzyme in the mitochondrial electron transport chain which drives oxidative phosphorylation.</text>
</comment>
<dbReference type="PIRSF" id="PIRSF000283">
    <property type="entry name" value="COX9"/>
    <property type="match status" value="1"/>
</dbReference>
<dbReference type="Proteomes" id="UP000094236">
    <property type="component" value="Unassembled WGS sequence"/>
</dbReference>
<evidence type="ECO:0000256" key="8">
    <source>
        <dbReference type="ARBA" id="ARBA00023002"/>
    </source>
</evidence>
<keyword evidence="7 13" id="KW-1133">Transmembrane helix</keyword>
<evidence type="ECO:0000256" key="1">
    <source>
        <dbReference type="ARBA" id="ARBA00004434"/>
    </source>
</evidence>
<evidence type="ECO:0000256" key="3">
    <source>
        <dbReference type="ARBA" id="ARBA00008862"/>
    </source>
</evidence>
<gene>
    <name evidence="14" type="ORF">PACTADRAFT_66962</name>
</gene>
<evidence type="ECO:0000256" key="2">
    <source>
        <dbReference type="ARBA" id="ARBA00004673"/>
    </source>
</evidence>
<dbReference type="GO" id="GO:0045277">
    <property type="term" value="C:respiratory chain complex IV"/>
    <property type="evidence" value="ECO:0007669"/>
    <property type="project" value="EnsemblFungi"/>
</dbReference>
<keyword evidence="15" id="KW-1185">Reference proteome</keyword>
<dbReference type="CDD" id="cd22888">
    <property type="entry name" value="CcO_VIIa_fungal"/>
    <property type="match status" value="1"/>
</dbReference>
<name>A0A1E4TW24_PACTA</name>
<reference evidence="15" key="1">
    <citation type="submission" date="2016-05" db="EMBL/GenBank/DDBJ databases">
        <title>Comparative genomics of biotechnologically important yeasts.</title>
        <authorList>
            <consortium name="DOE Joint Genome Institute"/>
            <person name="Riley R."/>
            <person name="Haridas S."/>
            <person name="Wolfe K.H."/>
            <person name="Lopes M.R."/>
            <person name="Hittinger C.T."/>
            <person name="Goker M."/>
            <person name="Salamov A."/>
            <person name="Wisecaver J."/>
            <person name="Long T.M."/>
            <person name="Aerts A.L."/>
            <person name="Barry K."/>
            <person name="Choi C."/>
            <person name="Clum A."/>
            <person name="Coughlan A.Y."/>
            <person name="Deshpande S."/>
            <person name="Douglass A.P."/>
            <person name="Hanson S.J."/>
            <person name="Klenk H.-P."/>
            <person name="Labutti K."/>
            <person name="Lapidus A."/>
            <person name="Lindquist E."/>
            <person name="Lipzen A."/>
            <person name="Meier-Kolthoff J.P."/>
            <person name="Ohm R.A."/>
            <person name="Otillar R.P."/>
            <person name="Pangilinan J."/>
            <person name="Peng Y."/>
            <person name="Rokas A."/>
            <person name="Rosa C.A."/>
            <person name="Scheuner C."/>
            <person name="Sibirny A.A."/>
            <person name="Slot J.C."/>
            <person name="Stielow J.B."/>
            <person name="Sun H."/>
            <person name="Kurtzman C.P."/>
            <person name="Blackwell M."/>
            <person name="Grigoriev I.V."/>
            <person name="Jeffries T.W."/>
        </authorList>
    </citation>
    <scope>NUCLEOTIDE SEQUENCE [LARGE SCALE GENOMIC DNA]</scope>
    <source>
        <strain evidence="15">NRRL Y-2460</strain>
    </source>
</reference>
<dbReference type="PANTHER" id="PTHR28264">
    <property type="entry name" value="CYTOCHROME C OXIDASE SUBUNIT 7A"/>
    <property type="match status" value="1"/>
</dbReference>
<dbReference type="GO" id="GO:0006123">
    <property type="term" value="P:mitochondrial electron transport, cytochrome c to oxygen"/>
    <property type="evidence" value="ECO:0007669"/>
    <property type="project" value="EnsemblFungi"/>
</dbReference>
<keyword evidence="9 12" id="KW-0496">Mitochondrion</keyword>
<evidence type="ECO:0000256" key="6">
    <source>
        <dbReference type="ARBA" id="ARBA00022792"/>
    </source>
</evidence>
<dbReference type="GO" id="GO:0004129">
    <property type="term" value="F:cytochrome-c oxidase activity"/>
    <property type="evidence" value="ECO:0007669"/>
    <property type="project" value="EnsemblFungi"/>
</dbReference>